<evidence type="ECO:0000313" key="1">
    <source>
        <dbReference type="EMBL" id="POR48860.1"/>
    </source>
</evidence>
<proteinExistence type="predicted"/>
<evidence type="ECO:0000313" key="2">
    <source>
        <dbReference type="Proteomes" id="UP000237381"/>
    </source>
</evidence>
<dbReference type="RefSeq" id="WP_244193330.1">
    <property type="nucleotide sequence ID" value="NZ_PQGA01000013.1"/>
</dbReference>
<accession>A0A2S4M2D1</accession>
<organism evidence="1 2">
    <name type="scientific">Paraburkholderia eburnea</name>
    <dbReference type="NCBI Taxonomy" id="1189126"/>
    <lineage>
        <taxon>Bacteria</taxon>
        <taxon>Pseudomonadati</taxon>
        <taxon>Pseudomonadota</taxon>
        <taxon>Betaproteobacteria</taxon>
        <taxon>Burkholderiales</taxon>
        <taxon>Burkholderiaceae</taxon>
        <taxon>Paraburkholderia</taxon>
    </lineage>
</organism>
<keyword evidence="2" id="KW-1185">Reference proteome</keyword>
<protein>
    <submittedName>
        <fullName evidence="1">Fe-S-cluster containining protein</fullName>
    </submittedName>
</protein>
<gene>
    <name evidence="1" type="ORF">B0G62_113145</name>
</gene>
<dbReference type="EMBL" id="PQGA01000013">
    <property type="protein sequence ID" value="POR48860.1"/>
    <property type="molecule type" value="Genomic_DNA"/>
</dbReference>
<reference evidence="1 2" key="1">
    <citation type="submission" date="2018-01" db="EMBL/GenBank/DDBJ databases">
        <title>Genomic Encyclopedia of Type Strains, Phase III (KMG-III): the genomes of soil and plant-associated and newly described type strains.</title>
        <authorList>
            <person name="Whitman W."/>
        </authorList>
    </citation>
    <scope>NUCLEOTIDE SEQUENCE [LARGE SCALE GENOMIC DNA]</scope>
    <source>
        <strain evidence="1 2">JCM 18070</strain>
    </source>
</reference>
<dbReference type="Proteomes" id="UP000237381">
    <property type="component" value="Unassembled WGS sequence"/>
</dbReference>
<name>A0A2S4M2D1_9BURK</name>
<dbReference type="InterPro" id="IPR005358">
    <property type="entry name" value="Puta_zinc/iron-chelating_dom"/>
</dbReference>
<dbReference type="AlphaFoldDB" id="A0A2S4M2D1"/>
<dbReference type="Pfam" id="PF03692">
    <property type="entry name" value="CxxCxxCC"/>
    <property type="match status" value="1"/>
</dbReference>
<sequence>MDSTHFDCARCGKCCTDLRLPLTFPEAVRWLERGGQVDLLCEALPWPVEPDADNAYAAYKRKRTFAATSGELPIRVGVTLAATFTGPCPNLGEAIRCGIYEERPLVCRVYPAEINPFFALKPEFKLCPEEAWQAPTPFAIDGVLIDAVTRDSIDASRRADEASVEMKRALCERLGLDRASVVNEGFVIVTSARERLLGALIDVQQDVQAHDTAPQTWTLVSNRRATVDTLIEVGALGAMDVDATREGYQYIGL</sequence>
<comment type="caution">
    <text evidence="1">The sequence shown here is derived from an EMBL/GenBank/DDBJ whole genome shotgun (WGS) entry which is preliminary data.</text>
</comment>